<proteinExistence type="predicted"/>
<name>A0ABQ8PAG4_9CRYT</name>
<keyword evidence="2" id="KW-1185">Reference proteome</keyword>
<evidence type="ECO:0000313" key="2">
    <source>
        <dbReference type="Proteomes" id="UP001071777"/>
    </source>
</evidence>
<evidence type="ECO:0000313" key="1">
    <source>
        <dbReference type="EMBL" id="KAJ1614529.1"/>
    </source>
</evidence>
<reference evidence="1" key="1">
    <citation type="submission" date="2022-10" db="EMBL/GenBank/DDBJ databases">
        <title>Adaptive evolution leads to modifications in subtelomeric GC content in a zoonotic Cryptosporidium species.</title>
        <authorList>
            <person name="Li J."/>
            <person name="Feng Y."/>
            <person name="Xiao L."/>
        </authorList>
    </citation>
    <scope>NUCLEOTIDE SEQUENCE</scope>
    <source>
        <strain evidence="1">25894</strain>
    </source>
</reference>
<accession>A0ABQ8PAG4</accession>
<dbReference type="Proteomes" id="UP001071777">
    <property type="component" value="Unassembled WGS sequence"/>
</dbReference>
<dbReference type="EMBL" id="JAPCXB010000019">
    <property type="protein sequence ID" value="KAJ1614529.1"/>
    <property type="molecule type" value="Genomic_DNA"/>
</dbReference>
<protein>
    <submittedName>
        <fullName evidence="1">Uncharacterized protein</fullName>
    </submittedName>
</protein>
<organism evidence="1 2">
    <name type="scientific">Cryptosporidium canis</name>
    <dbReference type="NCBI Taxonomy" id="195482"/>
    <lineage>
        <taxon>Eukaryota</taxon>
        <taxon>Sar</taxon>
        <taxon>Alveolata</taxon>
        <taxon>Apicomplexa</taxon>
        <taxon>Conoidasida</taxon>
        <taxon>Coccidia</taxon>
        <taxon>Eucoccidiorida</taxon>
        <taxon>Eimeriorina</taxon>
        <taxon>Cryptosporidiidae</taxon>
        <taxon>Cryptosporidium</taxon>
    </lineage>
</organism>
<gene>
    <name evidence="1" type="ORF">OJ252_568</name>
</gene>
<sequence>MGCIELFNLIRRYIREWPKVKLEALDFSSCSQAENPNDEYYGVFKKRICMYLYGYLDDEEISEMIYSSFKRLANTFLTKSEPKLVNQKLDVFDLFVLLEILDSELVVSNNTSEYCNLYKDDISGRYRPDKVECHFGYSVNTVSRLIESIISKFNSENIYFQSEDIIASKEGPREVFLSRYTNVYEIHRKKPDVMINKVHLSQFEAESKMDIERSFEVLLFSKIIGMIRTLFLLNNRMNDSEINNGSFEYSCVGEKASLLAAVRFSETLRIIQRYNKTNERFGTILFLQFELYEILRNQYPYNLVTCIESIEYWNFFQAYLELFTSIQILMAFELSYLPKTYDQMMDDAYFNRKQSMMDYMFNRVFILVNSIELKYYSSDKEEINYLSCFCALITNYLDQLLISQDADESYYVIIKASMEINIINWVKLSFLCTNNVLNTCNDSLKIETGSMIPKNISKVDFFQGKSINGYSVIFCGLKTLYLLLNTTDLSFFPPLVNHTFQSLQVIYCLLSKQDDQELLSCTYLDELKRIKRLLDEVVILFSQGMSRKIICTLLSGEKSIDLEDNEAPLNTLDRLIENSYSVV</sequence>
<comment type="caution">
    <text evidence="1">The sequence shown here is derived from an EMBL/GenBank/DDBJ whole genome shotgun (WGS) entry which is preliminary data.</text>
</comment>